<evidence type="ECO:0000259" key="1">
    <source>
        <dbReference type="Pfam" id="PF01521"/>
    </source>
</evidence>
<dbReference type="GO" id="GO:0005506">
    <property type="term" value="F:iron ion binding"/>
    <property type="evidence" value="ECO:0007669"/>
    <property type="project" value="TreeGrafter"/>
</dbReference>
<dbReference type="OrthoDB" id="9801228at2"/>
<keyword evidence="3" id="KW-1185">Reference proteome</keyword>
<dbReference type="GO" id="GO:0016226">
    <property type="term" value="P:iron-sulfur cluster assembly"/>
    <property type="evidence" value="ECO:0007669"/>
    <property type="project" value="InterPro"/>
</dbReference>
<dbReference type="eggNOG" id="COG0316">
    <property type="taxonomic scope" value="Bacteria"/>
</dbReference>
<dbReference type="AlphaFoldDB" id="B7K838"/>
<dbReference type="PROSITE" id="PS01152">
    <property type="entry name" value="HESB"/>
    <property type="match status" value="1"/>
</dbReference>
<dbReference type="HOGENOM" id="CLU_069054_5_2_3"/>
<name>B7K838_GLOC7</name>
<dbReference type="PANTHER" id="PTHR43011">
    <property type="entry name" value="IRON-SULFUR CLUSTER ASSEMBLY 2 HOMOLOG, MITOCHONDRIAL"/>
    <property type="match status" value="1"/>
</dbReference>
<evidence type="ECO:0000313" key="3">
    <source>
        <dbReference type="Proteomes" id="UP000002384"/>
    </source>
</evidence>
<dbReference type="GO" id="GO:0051537">
    <property type="term" value="F:2 iron, 2 sulfur cluster binding"/>
    <property type="evidence" value="ECO:0007669"/>
    <property type="project" value="UniProtKB-ARBA"/>
</dbReference>
<dbReference type="InterPro" id="IPR016092">
    <property type="entry name" value="ATAP"/>
</dbReference>
<dbReference type="InterPro" id="IPR035903">
    <property type="entry name" value="HesB-like_dom_sf"/>
</dbReference>
<dbReference type="NCBIfam" id="TIGR00049">
    <property type="entry name" value="iron-sulfur cluster assembly accessory protein"/>
    <property type="match status" value="1"/>
</dbReference>
<accession>B7K838</accession>
<protein>
    <submittedName>
        <fullName evidence="2">Iron-sulfur cluster assembly accessory protein</fullName>
    </submittedName>
</protein>
<dbReference type="RefSeq" id="WP_012597477.1">
    <property type="nucleotide sequence ID" value="NC_011729.1"/>
</dbReference>
<dbReference type="InterPro" id="IPR000361">
    <property type="entry name" value="ATAP_core_dom"/>
</dbReference>
<dbReference type="SUPFAM" id="SSF89360">
    <property type="entry name" value="HesB-like domain"/>
    <property type="match status" value="1"/>
</dbReference>
<dbReference type="STRING" id="65393.PCC7424_0053"/>
<dbReference type="Gene3D" id="2.60.300.12">
    <property type="entry name" value="HesB-like domain"/>
    <property type="match status" value="1"/>
</dbReference>
<organism evidence="2 3">
    <name type="scientific">Gloeothece citriformis (strain PCC 7424)</name>
    <name type="common">Cyanothece sp. (strain PCC 7424)</name>
    <dbReference type="NCBI Taxonomy" id="65393"/>
    <lineage>
        <taxon>Bacteria</taxon>
        <taxon>Bacillati</taxon>
        <taxon>Cyanobacteriota</taxon>
        <taxon>Cyanophyceae</taxon>
        <taxon>Oscillatoriophycideae</taxon>
        <taxon>Chroococcales</taxon>
        <taxon>Aphanothecaceae</taxon>
        <taxon>Gloeothece</taxon>
        <taxon>Gloeothece citriformis</taxon>
    </lineage>
</organism>
<proteinExistence type="predicted"/>
<dbReference type="KEGG" id="cyc:PCC7424_0053"/>
<sequence>MIELTQAAANEVKRLQHSRALSNSYLRVKVQPGGCSGLYYSLELVEQLHQGDRLSPCLGINIIIDQQSEEYLKHLKLDYAEDLMGGGFRFHNPQAQETCGCGLSFTLKG</sequence>
<dbReference type="EMBL" id="CP001291">
    <property type="protein sequence ID" value="ACK68526.1"/>
    <property type="molecule type" value="Genomic_DNA"/>
</dbReference>
<reference evidence="3" key="1">
    <citation type="journal article" date="2011" name="MBio">
        <title>Novel metabolic attributes of the genus Cyanothece, comprising a group of unicellular nitrogen-fixing Cyanobacteria.</title>
        <authorList>
            <person name="Bandyopadhyay A."/>
            <person name="Elvitigala T."/>
            <person name="Welsh E."/>
            <person name="Stockel J."/>
            <person name="Liberton M."/>
            <person name="Min H."/>
            <person name="Sherman L.A."/>
            <person name="Pakrasi H.B."/>
        </authorList>
    </citation>
    <scope>NUCLEOTIDE SEQUENCE [LARGE SCALE GENOMIC DNA]</scope>
    <source>
        <strain evidence="3">PCC 7424</strain>
    </source>
</reference>
<dbReference type="InterPro" id="IPR017870">
    <property type="entry name" value="FeS_cluster_insertion_CS"/>
</dbReference>
<gene>
    <name evidence="2" type="ordered locus">PCC7424_0053</name>
</gene>
<dbReference type="Proteomes" id="UP000002384">
    <property type="component" value="Chromosome"/>
</dbReference>
<dbReference type="PANTHER" id="PTHR43011:SF1">
    <property type="entry name" value="IRON-SULFUR CLUSTER ASSEMBLY 2 HOMOLOG, MITOCHONDRIAL"/>
    <property type="match status" value="1"/>
</dbReference>
<feature type="domain" description="Core" evidence="1">
    <location>
        <begin position="2"/>
        <end position="102"/>
    </location>
</feature>
<dbReference type="GO" id="GO:0051539">
    <property type="term" value="F:4 iron, 4 sulfur cluster binding"/>
    <property type="evidence" value="ECO:0007669"/>
    <property type="project" value="TreeGrafter"/>
</dbReference>
<dbReference type="Pfam" id="PF01521">
    <property type="entry name" value="Fe-S_biosyn"/>
    <property type="match status" value="1"/>
</dbReference>
<evidence type="ECO:0000313" key="2">
    <source>
        <dbReference type="EMBL" id="ACK68526.1"/>
    </source>
</evidence>